<keyword evidence="1" id="KW-1133">Transmembrane helix</keyword>
<name>X6PDU9_RETFI</name>
<reference evidence="3 4" key="1">
    <citation type="journal article" date="2013" name="Curr. Biol.">
        <title>The Genome of the Foraminiferan Reticulomyxa filosa.</title>
        <authorList>
            <person name="Glockner G."/>
            <person name="Hulsmann N."/>
            <person name="Schleicher M."/>
            <person name="Noegel A.A."/>
            <person name="Eichinger L."/>
            <person name="Gallinger C."/>
            <person name="Pawlowski J."/>
            <person name="Sierra R."/>
            <person name="Euteneuer U."/>
            <person name="Pillet L."/>
            <person name="Moustafa A."/>
            <person name="Platzer M."/>
            <person name="Groth M."/>
            <person name="Szafranski K."/>
            <person name="Schliwa M."/>
        </authorList>
    </citation>
    <scope>NUCLEOTIDE SEQUENCE [LARGE SCALE GENOMIC DNA]</scope>
</reference>
<feature type="non-terminal residue" evidence="3">
    <location>
        <position position="1"/>
    </location>
</feature>
<proteinExistence type="predicted"/>
<protein>
    <submittedName>
        <fullName evidence="3">GAF domain containing protein</fullName>
    </submittedName>
</protein>
<gene>
    <name evidence="3" type="ORF">RFI_00779</name>
</gene>
<feature type="transmembrane region" description="Helical" evidence="1">
    <location>
        <begin position="285"/>
        <end position="311"/>
    </location>
</feature>
<organism evidence="3 4">
    <name type="scientific">Reticulomyxa filosa</name>
    <dbReference type="NCBI Taxonomy" id="46433"/>
    <lineage>
        <taxon>Eukaryota</taxon>
        <taxon>Sar</taxon>
        <taxon>Rhizaria</taxon>
        <taxon>Retaria</taxon>
        <taxon>Foraminifera</taxon>
        <taxon>Monothalamids</taxon>
        <taxon>Reticulomyxidae</taxon>
        <taxon>Reticulomyxa</taxon>
    </lineage>
</organism>
<dbReference type="Gene3D" id="3.30.450.40">
    <property type="match status" value="2"/>
</dbReference>
<evidence type="ECO:0000313" key="4">
    <source>
        <dbReference type="Proteomes" id="UP000023152"/>
    </source>
</evidence>
<sequence length="318" mass="36249">IASQQEATDVAITVIDETCKVLSCDRTSFFFVDGNFLDLVIAKGANNIRMPKSTGFAGDCATTGNIVNIPNAYKGDHVYIRNSKNFLKSPLFKNQIKKKEDHQFLQKKKIFFFFWIDAINKKDDTPFDAIDEQLLQSIALQVGVALRFAQKQEEARRAIDQKNALMHSPTVASILFNLNKAAHELIDSDRCTVYIVDQQAHSMHIASADASIDIVLPLNKGIAGYVASTGKTLNIEDAYLDDRFDQTWDKKTGYRTKSMLVVAVWPETREEEKERKKAHCRRPSFVPFFCVFSQALAYIYTSHRYFIYYFFSKSAIYL</sequence>
<dbReference type="EMBL" id="ASPP01000833">
    <property type="protein sequence ID" value="ETO36283.1"/>
    <property type="molecule type" value="Genomic_DNA"/>
</dbReference>
<dbReference type="InterPro" id="IPR029016">
    <property type="entry name" value="GAF-like_dom_sf"/>
</dbReference>
<evidence type="ECO:0000256" key="1">
    <source>
        <dbReference type="SAM" id="Phobius"/>
    </source>
</evidence>
<keyword evidence="1" id="KW-0812">Transmembrane</keyword>
<evidence type="ECO:0000313" key="3">
    <source>
        <dbReference type="EMBL" id="ETO36283.1"/>
    </source>
</evidence>
<dbReference type="OrthoDB" id="74705at2759"/>
<feature type="domain" description="GAF" evidence="2">
    <location>
        <begin position="6"/>
        <end position="156"/>
    </location>
</feature>
<dbReference type="Proteomes" id="UP000023152">
    <property type="component" value="Unassembled WGS sequence"/>
</dbReference>
<keyword evidence="4" id="KW-1185">Reference proteome</keyword>
<dbReference type="AlphaFoldDB" id="X6PDU9"/>
<dbReference type="SUPFAM" id="SSF55781">
    <property type="entry name" value="GAF domain-like"/>
    <property type="match status" value="2"/>
</dbReference>
<dbReference type="SMART" id="SM00065">
    <property type="entry name" value="GAF"/>
    <property type="match status" value="2"/>
</dbReference>
<comment type="caution">
    <text evidence="3">The sequence shown here is derived from an EMBL/GenBank/DDBJ whole genome shotgun (WGS) entry which is preliminary data.</text>
</comment>
<accession>X6PDU9</accession>
<evidence type="ECO:0000259" key="2">
    <source>
        <dbReference type="SMART" id="SM00065"/>
    </source>
</evidence>
<dbReference type="InterPro" id="IPR003018">
    <property type="entry name" value="GAF"/>
</dbReference>
<feature type="domain" description="GAF" evidence="2">
    <location>
        <begin position="170"/>
        <end position="310"/>
    </location>
</feature>
<keyword evidence="1" id="KW-0472">Membrane</keyword>
<dbReference type="Pfam" id="PF01590">
    <property type="entry name" value="GAF"/>
    <property type="match status" value="2"/>
</dbReference>